<dbReference type="SMART" id="SM00421">
    <property type="entry name" value="HTH_LUXR"/>
    <property type="match status" value="1"/>
</dbReference>
<dbReference type="CDD" id="cd06170">
    <property type="entry name" value="LuxR_C_like"/>
    <property type="match status" value="1"/>
</dbReference>
<feature type="modified residue" description="4-aspartylphosphate" evidence="5">
    <location>
        <position position="54"/>
    </location>
</feature>
<keyword evidence="9" id="KW-1185">Reference proteome</keyword>
<dbReference type="InterPro" id="IPR000792">
    <property type="entry name" value="Tscrpt_reg_LuxR_C"/>
</dbReference>
<dbReference type="InterPro" id="IPR001789">
    <property type="entry name" value="Sig_transdc_resp-reg_receiver"/>
</dbReference>
<dbReference type="Proteomes" id="UP000806528">
    <property type="component" value="Unassembled WGS sequence"/>
</dbReference>
<dbReference type="PROSITE" id="PS00622">
    <property type="entry name" value="HTH_LUXR_1"/>
    <property type="match status" value="1"/>
</dbReference>
<keyword evidence="3" id="KW-0238">DNA-binding</keyword>
<dbReference type="SMART" id="SM00448">
    <property type="entry name" value="REC"/>
    <property type="match status" value="1"/>
</dbReference>
<name>A0ABR9P3J0_9ACTN</name>
<evidence type="ECO:0000256" key="3">
    <source>
        <dbReference type="ARBA" id="ARBA00023125"/>
    </source>
</evidence>
<dbReference type="RefSeq" id="WP_193121075.1">
    <property type="nucleotide sequence ID" value="NZ_JADBGI010000005.1"/>
</dbReference>
<keyword evidence="2" id="KW-0805">Transcription regulation</keyword>
<evidence type="ECO:0000313" key="9">
    <source>
        <dbReference type="Proteomes" id="UP000806528"/>
    </source>
</evidence>
<evidence type="ECO:0000256" key="5">
    <source>
        <dbReference type="PROSITE-ProRule" id="PRU00169"/>
    </source>
</evidence>
<sequence>MIRVLIVDDEELVRASLSAILGQEQGIEVVGEAGDGGEALRAVIRHRPDVVLMDVRMPTMDGIAATEHLARGPHPPRVVVLTTFDLDEYVHSALRAGAAGYLLKDAEPDTLASAVRTVAEGGAMLAPTVTTRLIGTFTEENPSARTRARERLSVLTERETAVIREVTLGLSNAEIGRELWMSEATVKSHLSRALAKLDVRNRVQAAIIAHDAGLV</sequence>
<evidence type="ECO:0000259" key="6">
    <source>
        <dbReference type="PROSITE" id="PS50043"/>
    </source>
</evidence>
<dbReference type="PANTHER" id="PTHR43214">
    <property type="entry name" value="TWO-COMPONENT RESPONSE REGULATOR"/>
    <property type="match status" value="1"/>
</dbReference>
<feature type="domain" description="HTH luxR-type" evidence="6">
    <location>
        <begin position="148"/>
        <end position="213"/>
    </location>
</feature>
<reference evidence="8 9" key="1">
    <citation type="submission" date="2020-09" db="EMBL/GenBank/DDBJ databases">
        <title>Diversity and distribution of actinomycetes associated with coral in the coast of Hainan.</title>
        <authorList>
            <person name="Li F."/>
        </authorList>
    </citation>
    <scope>NUCLEOTIDE SEQUENCE [LARGE SCALE GENOMIC DNA]</scope>
    <source>
        <strain evidence="8 9">HNM0947</strain>
    </source>
</reference>
<keyword evidence="1 5" id="KW-0597">Phosphoprotein</keyword>
<dbReference type="InterPro" id="IPR058245">
    <property type="entry name" value="NreC/VraR/RcsB-like_REC"/>
</dbReference>
<dbReference type="SUPFAM" id="SSF46894">
    <property type="entry name" value="C-terminal effector domain of the bipartite response regulators"/>
    <property type="match status" value="1"/>
</dbReference>
<evidence type="ECO:0000313" key="8">
    <source>
        <dbReference type="EMBL" id="MBE2998419.1"/>
    </source>
</evidence>
<evidence type="ECO:0000256" key="2">
    <source>
        <dbReference type="ARBA" id="ARBA00023015"/>
    </source>
</evidence>
<comment type="caution">
    <text evidence="8">The sequence shown here is derived from an EMBL/GenBank/DDBJ whole genome shotgun (WGS) entry which is preliminary data.</text>
</comment>
<dbReference type="SUPFAM" id="SSF52172">
    <property type="entry name" value="CheY-like"/>
    <property type="match status" value="1"/>
</dbReference>
<dbReference type="Pfam" id="PF00196">
    <property type="entry name" value="GerE"/>
    <property type="match status" value="1"/>
</dbReference>
<dbReference type="InterPro" id="IPR011006">
    <property type="entry name" value="CheY-like_superfamily"/>
</dbReference>
<dbReference type="PROSITE" id="PS50043">
    <property type="entry name" value="HTH_LUXR_2"/>
    <property type="match status" value="1"/>
</dbReference>
<dbReference type="PROSITE" id="PS50110">
    <property type="entry name" value="RESPONSE_REGULATORY"/>
    <property type="match status" value="1"/>
</dbReference>
<dbReference type="InterPro" id="IPR039420">
    <property type="entry name" value="WalR-like"/>
</dbReference>
<proteinExistence type="predicted"/>
<dbReference type="PANTHER" id="PTHR43214:SF24">
    <property type="entry name" value="TRANSCRIPTIONAL REGULATORY PROTEIN NARL-RELATED"/>
    <property type="match status" value="1"/>
</dbReference>
<dbReference type="EMBL" id="JADBGI010000005">
    <property type="protein sequence ID" value="MBE2998419.1"/>
    <property type="molecule type" value="Genomic_DNA"/>
</dbReference>
<accession>A0ABR9P3J0</accession>
<dbReference type="Gene3D" id="3.40.50.2300">
    <property type="match status" value="1"/>
</dbReference>
<evidence type="ECO:0000256" key="4">
    <source>
        <dbReference type="ARBA" id="ARBA00023163"/>
    </source>
</evidence>
<gene>
    <name evidence="8" type="ORF">IDM40_06820</name>
</gene>
<keyword evidence="4" id="KW-0804">Transcription</keyword>
<dbReference type="CDD" id="cd17535">
    <property type="entry name" value="REC_NarL-like"/>
    <property type="match status" value="1"/>
</dbReference>
<feature type="domain" description="Response regulatory" evidence="7">
    <location>
        <begin position="3"/>
        <end position="119"/>
    </location>
</feature>
<dbReference type="PRINTS" id="PR00038">
    <property type="entry name" value="HTHLUXR"/>
</dbReference>
<dbReference type="Pfam" id="PF00072">
    <property type="entry name" value="Response_reg"/>
    <property type="match status" value="1"/>
</dbReference>
<evidence type="ECO:0000256" key="1">
    <source>
        <dbReference type="ARBA" id="ARBA00022553"/>
    </source>
</evidence>
<dbReference type="InterPro" id="IPR016032">
    <property type="entry name" value="Sig_transdc_resp-reg_C-effctor"/>
</dbReference>
<organism evidence="8 9">
    <name type="scientific">Nocardiopsis coralli</name>
    <dbReference type="NCBI Taxonomy" id="2772213"/>
    <lineage>
        <taxon>Bacteria</taxon>
        <taxon>Bacillati</taxon>
        <taxon>Actinomycetota</taxon>
        <taxon>Actinomycetes</taxon>
        <taxon>Streptosporangiales</taxon>
        <taxon>Nocardiopsidaceae</taxon>
        <taxon>Nocardiopsis</taxon>
    </lineage>
</organism>
<protein>
    <submittedName>
        <fullName evidence="8">Response regulator transcription factor</fullName>
    </submittedName>
</protein>
<evidence type="ECO:0000259" key="7">
    <source>
        <dbReference type="PROSITE" id="PS50110"/>
    </source>
</evidence>